<proteinExistence type="predicted"/>
<comment type="caution">
    <text evidence="1">The sequence shown here is derived from an EMBL/GenBank/DDBJ whole genome shotgun (WGS) entry which is preliminary data.</text>
</comment>
<sequence length="509" mass="58054">MSEWNLKLTEFQDEFYYSTARYPNMTAAWATGKTMLSIAKGVRLSGMYPGNKGLVLRKNYTDLADSTMADFTDYTGYKIKKQSKTCTIPIAGYPSSEILFHHADELAGVIQNINLGWFFIEQGEEFDTNEVFEKLGGRLRRVLTPLKEVQQQLVEVGALDRIVDDFCELSYEDRLRAESGIISILHQPLRQGFVIANTKGHNWIWRKWKNKGGKEYMIDTSFEVKSYETGKVYDYGKYASLTEAKTEDNKKNIAADFYAALMAKEETSPGIFRRFVRNSWEEADTDDMCIPYTSILEAVDRDVREYGDDLIVLSADPAEHGNDKFMIYVLKGYKVIDELERTKKELMESVGHIVLKYGEHHPDVIVIDDVGVGAGPRSRLRELATEGVINSQIMPINYGRAPMDKEHFAKLRDQIIMFAAQLFRDGRVCIPDDQELIEELAAYSYEPNSRGQITVHRKKEIKEKIGRSPDKADTLFMGLWAAKRGRKLELVPAGPEEDESEWDVLGFGL</sequence>
<reference evidence="1" key="1">
    <citation type="journal article" date="2015" name="Nature">
        <title>Complex archaea that bridge the gap between prokaryotes and eukaryotes.</title>
        <authorList>
            <person name="Spang A."/>
            <person name="Saw J.H."/>
            <person name="Jorgensen S.L."/>
            <person name="Zaremba-Niedzwiedzka K."/>
            <person name="Martijn J."/>
            <person name="Lind A.E."/>
            <person name="van Eijk R."/>
            <person name="Schleper C."/>
            <person name="Guy L."/>
            <person name="Ettema T.J."/>
        </authorList>
    </citation>
    <scope>NUCLEOTIDE SEQUENCE</scope>
</reference>
<dbReference type="InterPro" id="IPR027417">
    <property type="entry name" value="P-loop_NTPase"/>
</dbReference>
<accession>A0A0F9SBZ3</accession>
<dbReference type="AlphaFoldDB" id="A0A0F9SBZ3"/>
<evidence type="ECO:0008006" key="2">
    <source>
        <dbReference type="Google" id="ProtNLM"/>
    </source>
</evidence>
<protein>
    <recommendedName>
        <fullName evidence="2">Terminase large subunit gp17-like C-terminal domain-containing protein</fullName>
    </recommendedName>
</protein>
<gene>
    <name evidence="1" type="ORF">LCGC14_0538670</name>
</gene>
<dbReference type="EMBL" id="LAZR01000715">
    <property type="protein sequence ID" value="KKN59777.1"/>
    <property type="molecule type" value="Genomic_DNA"/>
</dbReference>
<evidence type="ECO:0000313" key="1">
    <source>
        <dbReference type="EMBL" id="KKN59777.1"/>
    </source>
</evidence>
<organism evidence="1">
    <name type="scientific">marine sediment metagenome</name>
    <dbReference type="NCBI Taxonomy" id="412755"/>
    <lineage>
        <taxon>unclassified sequences</taxon>
        <taxon>metagenomes</taxon>
        <taxon>ecological metagenomes</taxon>
    </lineage>
</organism>
<dbReference type="Gene3D" id="3.30.420.240">
    <property type="match status" value="1"/>
</dbReference>
<dbReference type="Gene3D" id="3.40.50.300">
    <property type="entry name" value="P-loop containing nucleotide triphosphate hydrolases"/>
    <property type="match status" value="1"/>
</dbReference>
<name>A0A0F9SBZ3_9ZZZZ</name>